<name>A0AA92L8E3_9FIRM</name>
<sequence length="53" mass="6451">MKKHYLYLDDAEWRRLVFYLNEFRNKLIAQGRYTNCVDELLVKTVSAKTVKIR</sequence>
<gene>
    <name evidence="1" type="ORF">I5Q82_01585</name>
</gene>
<evidence type="ECO:0000313" key="2">
    <source>
        <dbReference type="Proteomes" id="UP000596035"/>
    </source>
</evidence>
<accession>A0AA92L8E3</accession>
<dbReference type="AlphaFoldDB" id="A0AA92L8E3"/>
<evidence type="ECO:0000313" key="1">
    <source>
        <dbReference type="EMBL" id="QQR30458.1"/>
    </source>
</evidence>
<dbReference type="EMBL" id="CP065321">
    <property type="protein sequence ID" value="QQR30458.1"/>
    <property type="molecule type" value="Genomic_DNA"/>
</dbReference>
<dbReference type="Proteomes" id="UP000596035">
    <property type="component" value="Chromosome"/>
</dbReference>
<proteinExistence type="predicted"/>
<protein>
    <submittedName>
        <fullName evidence="1">Uncharacterized protein</fullName>
    </submittedName>
</protein>
<dbReference type="RefSeq" id="WP_169714847.1">
    <property type="nucleotide sequence ID" value="NZ_CP021422.1"/>
</dbReference>
<reference evidence="1 2" key="1">
    <citation type="submission" date="2020-11" db="EMBL/GenBank/DDBJ databases">
        <title>Closed and high quality bacterial genomes of the OMM12 community.</title>
        <authorList>
            <person name="Marbouty M."/>
            <person name="Lamy-Besnier Q."/>
            <person name="Debarbieux L."/>
            <person name="Koszul R."/>
        </authorList>
    </citation>
    <scope>NUCLEOTIDE SEQUENCE [LARGE SCALE GENOMIC DNA]</scope>
    <source>
        <strain evidence="1 2">KB18</strain>
    </source>
</reference>
<organism evidence="1 2">
    <name type="scientific">Acutalibacter muris</name>
    <dbReference type="NCBI Taxonomy" id="1796620"/>
    <lineage>
        <taxon>Bacteria</taxon>
        <taxon>Bacillati</taxon>
        <taxon>Bacillota</taxon>
        <taxon>Clostridia</taxon>
        <taxon>Eubacteriales</taxon>
        <taxon>Acutalibacteraceae</taxon>
        <taxon>Acutalibacter</taxon>
    </lineage>
</organism>